<gene>
    <name evidence="2" type="ORF">GCM10009867_28900</name>
</gene>
<evidence type="ECO:0000313" key="3">
    <source>
        <dbReference type="Proteomes" id="UP001501326"/>
    </source>
</evidence>
<dbReference type="InterPro" id="IPR051927">
    <property type="entry name" value="Zn_Chap_cDPG_Synth"/>
</dbReference>
<dbReference type="InterPro" id="IPR027417">
    <property type="entry name" value="P-loop_NTPase"/>
</dbReference>
<dbReference type="SUPFAM" id="SSF90002">
    <property type="entry name" value="Hypothetical protein YjiA, C-terminal domain"/>
    <property type="match status" value="1"/>
</dbReference>
<dbReference type="Proteomes" id="UP001501326">
    <property type="component" value="Unassembled WGS sequence"/>
</dbReference>
<dbReference type="PANTHER" id="PTHR43603:SF1">
    <property type="entry name" value="ZINC-REGULATED GTPASE METALLOPROTEIN ACTIVATOR 1"/>
    <property type="match status" value="1"/>
</dbReference>
<evidence type="ECO:0000313" key="2">
    <source>
        <dbReference type="EMBL" id="GAA2738283.1"/>
    </source>
</evidence>
<accession>A0ABN3UTA3</accession>
<dbReference type="Pfam" id="PF07683">
    <property type="entry name" value="CobW_C"/>
    <property type="match status" value="1"/>
</dbReference>
<comment type="caution">
    <text evidence="2">The sequence shown here is derived from an EMBL/GenBank/DDBJ whole genome shotgun (WGS) entry which is preliminary data.</text>
</comment>
<proteinExistence type="predicted"/>
<evidence type="ECO:0000259" key="1">
    <source>
        <dbReference type="SMART" id="SM00833"/>
    </source>
</evidence>
<name>A0ABN3UTA3_9MICO</name>
<dbReference type="RefSeq" id="WP_344194648.1">
    <property type="nucleotide sequence ID" value="NZ_BAAARN010000003.1"/>
</dbReference>
<sequence>MSTSSQPSGAPEPHLSSAGRLPVVVLAGMTRPDTAVVEGALAFSLPGTAVLRHEIDLTRGVLTRCLSDHGGVVERVEIPLEHACLTCALRYEIVPMLLRLKDAGQHESVVVSLPLAADPAPVVRGIRDMVIGSRRAVAHLEVARVVVALDGQAVVDDVFGDDLLRERDEEGFPGDARAWGEALAAQLEYADVLALADGSTSEEAAALLDALRRPGSRVVPEVSTLVPADLLGGRRDHRAAEQWVHPLTRSAGPTGLPGDDAPSDAVAAFAPAEGIWSVVLDTWRPFHPGRLMRDLEHLGGGGLRGRGCFWLPTRPGGVGVWDGSGGQLSIGTSGTWEGRRPRTRVVVTGRGEGQQQVAAALRGALLTDAELAGGLGGWVGLDDEFDPWLGRYSDIA</sequence>
<keyword evidence="3" id="KW-1185">Reference proteome</keyword>
<dbReference type="SMART" id="SM00833">
    <property type="entry name" value="CobW_C"/>
    <property type="match status" value="1"/>
</dbReference>
<feature type="domain" description="CobW C-terminal" evidence="1">
    <location>
        <begin position="275"/>
        <end position="365"/>
    </location>
</feature>
<dbReference type="EMBL" id="BAAARN010000003">
    <property type="protein sequence ID" value="GAA2738283.1"/>
    <property type="molecule type" value="Genomic_DNA"/>
</dbReference>
<dbReference type="PANTHER" id="PTHR43603">
    <property type="entry name" value="COBW DOMAIN-CONTAINING PROTEIN DDB_G0274527"/>
    <property type="match status" value="1"/>
</dbReference>
<reference evidence="2 3" key="1">
    <citation type="journal article" date="2019" name="Int. J. Syst. Evol. Microbiol.">
        <title>The Global Catalogue of Microorganisms (GCM) 10K type strain sequencing project: providing services to taxonomists for standard genome sequencing and annotation.</title>
        <authorList>
            <consortium name="The Broad Institute Genomics Platform"/>
            <consortium name="The Broad Institute Genome Sequencing Center for Infectious Disease"/>
            <person name="Wu L."/>
            <person name="Ma J."/>
        </authorList>
    </citation>
    <scope>NUCLEOTIDE SEQUENCE [LARGE SCALE GENOMIC DNA]</scope>
    <source>
        <strain evidence="2 3">JCM 16378</strain>
    </source>
</reference>
<protein>
    <submittedName>
        <fullName evidence="2">GTP-binding protein</fullName>
    </submittedName>
</protein>
<organism evidence="2 3">
    <name type="scientific">Pedococcus aerophilus</name>
    <dbReference type="NCBI Taxonomy" id="436356"/>
    <lineage>
        <taxon>Bacteria</taxon>
        <taxon>Bacillati</taxon>
        <taxon>Actinomycetota</taxon>
        <taxon>Actinomycetes</taxon>
        <taxon>Micrococcales</taxon>
        <taxon>Intrasporangiaceae</taxon>
        <taxon>Pedococcus</taxon>
    </lineage>
</organism>
<dbReference type="InterPro" id="IPR011629">
    <property type="entry name" value="CobW-like_C"/>
</dbReference>
<dbReference type="Gene3D" id="3.40.50.300">
    <property type="entry name" value="P-loop containing nucleotide triphosphate hydrolases"/>
    <property type="match status" value="1"/>
</dbReference>